<dbReference type="PIRSF" id="PIRSF006806">
    <property type="entry name" value="FTHF_cligase"/>
    <property type="match status" value="1"/>
</dbReference>
<dbReference type="GO" id="GO:0030272">
    <property type="term" value="F:5-formyltetrahydrofolate cyclo-ligase activity"/>
    <property type="evidence" value="ECO:0007669"/>
    <property type="project" value="UniProtKB-EC"/>
</dbReference>
<keyword evidence="7" id="KW-0479">Metal-binding</keyword>
<name>A0AAF0IS43_9BASI</name>
<dbReference type="GO" id="GO:0005739">
    <property type="term" value="C:mitochondrion"/>
    <property type="evidence" value="ECO:0007669"/>
    <property type="project" value="TreeGrafter"/>
</dbReference>
<proteinExistence type="inferred from homology"/>
<comment type="similarity">
    <text evidence="1 7">Belongs to the 5-formyltetrahydrofolate cyclo-ligase family.</text>
</comment>
<feature type="binding site" evidence="6">
    <location>
        <position position="59"/>
    </location>
    <ligand>
        <name>substrate</name>
    </ligand>
</feature>
<reference evidence="8" key="1">
    <citation type="submission" date="2023-03" db="EMBL/GenBank/DDBJ databases">
        <title>Mating type loci evolution in Malassezia.</title>
        <authorList>
            <person name="Coelho M.A."/>
        </authorList>
    </citation>
    <scope>NUCLEOTIDE SEQUENCE</scope>
    <source>
        <strain evidence="8">CBS 7876</strain>
    </source>
</reference>
<dbReference type="Proteomes" id="UP001214603">
    <property type="component" value="Chromosome 3"/>
</dbReference>
<keyword evidence="2 6" id="KW-0547">Nucleotide-binding</keyword>
<dbReference type="NCBIfam" id="TIGR02727">
    <property type="entry name" value="MTHFS_bact"/>
    <property type="match status" value="1"/>
</dbReference>
<evidence type="ECO:0000256" key="5">
    <source>
        <dbReference type="ARBA" id="ARBA00038966"/>
    </source>
</evidence>
<accession>A0AAF0IS43</accession>
<dbReference type="GO" id="GO:0046872">
    <property type="term" value="F:metal ion binding"/>
    <property type="evidence" value="ECO:0007669"/>
    <property type="project" value="UniProtKB-KW"/>
</dbReference>
<feature type="binding site" evidence="6">
    <location>
        <begin position="168"/>
        <end position="176"/>
    </location>
    <ligand>
        <name>ATP</name>
        <dbReference type="ChEBI" id="CHEBI:30616"/>
    </ligand>
</feature>
<keyword evidence="7" id="KW-0460">Magnesium</keyword>
<dbReference type="InterPro" id="IPR024185">
    <property type="entry name" value="FTHF_cligase-like_sf"/>
</dbReference>
<dbReference type="Pfam" id="PF01812">
    <property type="entry name" value="5-FTHF_cyc-lig"/>
    <property type="match status" value="1"/>
</dbReference>
<dbReference type="SUPFAM" id="SSF100950">
    <property type="entry name" value="NagB/RpiA/CoA transferase-like"/>
    <property type="match status" value="1"/>
</dbReference>
<evidence type="ECO:0000313" key="9">
    <source>
        <dbReference type="Proteomes" id="UP001214603"/>
    </source>
</evidence>
<dbReference type="EC" id="6.3.3.2" evidence="5 7"/>
<sequence length="235" mass="25764">MTLAAAKRALRKHAAALLGAVPRASLDEQAEAVCRAVQRLPEYAAARNVSIYLSMPAGELDTWALCRTALEGGKRLYVPRFSTLSAGAHASEQHQFTTDMQMLRVHDVHELHHGLTANKWGIAEPPPLRAGAAREDRTSFAHAALLTGGEGLDLIVVPGMLFDTHGGRLGHGKGYYDRYIERAQAFARARNARVPYIVAVALREQVRDERVPTGDTDVPLDALVTADHTWVFSRR</sequence>
<gene>
    <name evidence="8" type="ORF">MOBT1_001889</name>
</gene>
<dbReference type="InterPro" id="IPR002698">
    <property type="entry name" value="FTHF_cligase"/>
</dbReference>
<evidence type="ECO:0000256" key="4">
    <source>
        <dbReference type="ARBA" id="ARBA00036539"/>
    </source>
</evidence>
<organism evidence="8 9">
    <name type="scientific">Malassezia obtusa</name>
    <dbReference type="NCBI Taxonomy" id="76774"/>
    <lineage>
        <taxon>Eukaryota</taxon>
        <taxon>Fungi</taxon>
        <taxon>Dikarya</taxon>
        <taxon>Basidiomycota</taxon>
        <taxon>Ustilaginomycotina</taxon>
        <taxon>Malasseziomycetes</taxon>
        <taxon>Malasseziales</taxon>
        <taxon>Malasseziaceae</taxon>
        <taxon>Malassezia</taxon>
    </lineage>
</organism>
<dbReference type="InterPro" id="IPR037171">
    <property type="entry name" value="NagB/RpiA_transferase-like"/>
</dbReference>
<evidence type="ECO:0000256" key="6">
    <source>
        <dbReference type="PIRSR" id="PIRSR006806-1"/>
    </source>
</evidence>
<evidence type="ECO:0000256" key="7">
    <source>
        <dbReference type="RuleBase" id="RU361279"/>
    </source>
</evidence>
<feature type="binding site" evidence="6">
    <location>
        <begin position="7"/>
        <end position="11"/>
    </location>
    <ligand>
        <name>ATP</name>
        <dbReference type="ChEBI" id="CHEBI:30616"/>
    </ligand>
</feature>
<dbReference type="PANTHER" id="PTHR23407:SF1">
    <property type="entry name" value="5-FORMYLTETRAHYDROFOLATE CYCLO-LIGASE"/>
    <property type="match status" value="1"/>
</dbReference>
<dbReference type="GO" id="GO:0035999">
    <property type="term" value="P:tetrahydrofolate interconversion"/>
    <property type="evidence" value="ECO:0007669"/>
    <property type="project" value="TreeGrafter"/>
</dbReference>
<keyword evidence="9" id="KW-1185">Reference proteome</keyword>
<dbReference type="Gene3D" id="3.40.50.10420">
    <property type="entry name" value="NagB/RpiA/CoA transferase-like"/>
    <property type="match status" value="1"/>
</dbReference>
<dbReference type="PANTHER" id="PTHR23407">
    <property type="entry name" value="ATPASE INHIBITOR/5-FORMYLTETRAHYDROFOLATE CYCLO-LIGASE"/>
    <property type="match status" value="1"/>
</dbReference>
<dbReference type="AlphaFoldDB" id="A0AAF0IS43"/>
<comment type="catalytic activity">
    <reaction evidence="4 7">
        <text>(6S)-5-formyl-5,6,7,8-tetrahydrofolate + ATP = (6R)-5,10-methenyltetrahydrofolate + ADP + phosphate</text>
        <dbReference type="Rhea" id="RHEA:10488"/>
        <dbReference type="ChEBI" id="CHEBI:30616"/>
        <dbReference type="ChEBI" id="CHEBI:43474"/>
        <dbReference type="ChEBI" id="CHEBI:57455"/>
        <dbReference type="ChEBI" id="CHEBI:57457"/>
        <dbReference type="ChEBI" id="CHEBI:456216"/>
        <dbReference type="EC" id="6.3.3.2"/>
    </reaction>
</comment>
<dbReference type="GO" id="GO:0009396">
    <property type="term" value="P:folic acid-containing compound biosynthetic process"/>
    <property type="evidence" value="ECO:0007669"/>
    <property type="project" value="TreeGrafter"/>
</dbReference>
<evidence type="ECO:0000313" key="8">
    <source>
        <dbReference type="EMBL" id="WFD03200.1"/>
    </source>
</evidence>
<feature type="binding site" evidence="6">
    <location>
        <position position="53"/>
    </location>
    <ligand>
        <name>substrate</name>
    </ligand>
</feature>
<keyword evidence="3 6" id="KW-0067">ATP-binding</keyword>
<evidence type="ECO:0000256" key="1">
    <source>
        <dbReference type="ARBA" id="ARBA00010638"/>
    </source>
</evidence>
<protein>
    <recommendedName>
        <fullName evidence="5 7">5-formyltetrahydrofolate cyclo-ligase</fullName>
        <ecNumber evidence="5 7">6.3.3.2</ecNumber>
    </recommendedName>
</protein>
<evidence type="ECO:0000256" key="3">
    <source>
        <dbReference type="ARBA" id="ARBA00022840"/>
    </source>
</evidence>
<dbReference type="EMBL" id="CP119936">
    <property type="protein sequence ID" value="WFD03200.1"/>
    <property type="molecule type" value="Genomic_DNA"/>
</dbReference>
<comment type="cofactor">
    <cofactor evidence="7">
        <name>Mg(2+)</name>
        <dbReference type="ChEBI" id="CHEBI:18420"/>
    </cofactor>
</comment>
<dbReference type="GO" id="GO:0005524">
    <property type="term" value="F:ATP binding"/>
    <property type="evidence" value="ECO:0007669"/>
    <property type="project" value="UniProtKB-KW"/>
</dbReference>
<evidence type="ECO:0000256" key="2">
    <source>
        <dbReference type="ARBA" id="ARBA00022741"/>
    </source>
</evidence>